<dbReference type="PANTHER" id="PTHR46082:SF6">
    <property type="entry name" value="AAA+ ATPASE DOMAIN-CONTAINING PROTEIN-RELATED"/>
    <property type="match status" value="1"/>
</dbReference>
<feature type="non-terminal residue" evidence="3">
    <location>
        <position position="898"/>
    </location>
</feature>
<dbReference type="SUPFAM" id="SSF48452">
    <property type="entry name" value="TPR-like"/>
    <property type="match status" value="3"/>
</dbReference>
<sequence length="898" mass="95946">MDSRECWAVVDATADELPHSGSCDPDLRDASSRSFAAMLRLEQELQEAAAAEASLAEAQERKACARRQLELEMCQVGELEGRLQKVRAGLNNTKKLLEQELRESTVFASELQQVKAARQEAQLQGAELRAQLELLLGENATLNLQMDNNNYNSNSNNNKLGHLGGALKSSLLQARDGEEANTTADTTLIEEGVDASQGDEATDEEGPVAERVEELLDDAENHELHQALVARALALLETSGHRLVAKVDMAREAGELAEHLEQVDCSCCAPVDHLDDLCCSLLRFSLRGLEENLGADAPEVLSAANALAVCLENCGERGEALGLYRRALDGRRRQLGEEHPHSLDSGYNLAVFLTQEGATGEAEELFRRVFNSCSQVLGSSDPATLDCAEQLAALLEARADLAGAWRLRRQLLEGQRGAHGEAHPVAIAAMASLASVLAAAAVAGAAGVGAATDALCASAARHQQVLGAGHPDTLEAVRQLAFFLAGRGGDASAAEAALRSSLEECSKQLGASSSPALDCMDQLATFLESRGQTVEAEALFRRILAAREASLGHGHQETWLASHKLAVFLAGVPTRVVEAERQLTLTLRGRKEVLGPVHEDTLATCRRLAEFLAATSRQLDAQSLLKEALAELSNAGAKAPGGAGSADPQLALQQQRQYQHQQQKQQSVDPEVVACSNDLAGLLRTAGDFAGAEALYREVLAAQKLAFGAQRLETADAEYSLAVCLSSQGKDAEAEPLHRRASETYTLWHSACDPCTLGAVSNLACCLDEQDRPQEAQPLHRRVLQGLGAALGPRHPEVARAEELLSINMHLCGKPAASAASAVVELGEKISARGSRPGQMPTPQRKQPQRGARSPKASGPSRAQAGASKGSAQHRDPHRHPRLPLRTPQLHAPRQRRP</sequence>
<feature type="region of interest" description="Disordered" evidence="2">
    <location>
        <begin position="831"/>
        <end position="898"/>
    </location>
</feature>
<dbReference type="AlphaFoldDB" id="A0A813I7F0"/>
<dbReference type="Pfam" id="PF13374">
    <property type="entry name" value="TPR_10"/>
    <property type="match status" value="4"/>
</dbReference>
<dbReference type="Proteomes" id="UP000626109">
    <property type="component" value="Unassembled WGS sequence"/>
</dbReference>
<feature type="compositionally biased region" description="Low complexity" evidence="2">
    <location>
        <begin position="645"/>
        <end position="666"/>
    </location>
</feature>
<protein>
    <recommendedName>
        <fullName evidence="5">Kinesin light chain</fullName>
    </recommendedName>
</protein>
<evidence type="ECO:0000256" key="1">
    <source>
        <dbReference type="SAM" id="Coils"/>
    </source>
</evidence>
<keyword evidence="1" id="KW-0175">Coiled coil</keyword>
<comment type="caution">
    <text evidence="3">The sequence shown here is derived from an EMBL/GenBank/DDBJ whole genome shotgun (WGS) entry which is preliminary data.</text>
</comment>
<evidence type="ECO:0008006" key="5">
    <source>
        <dbReference type="Google" id="ProtNLM"/>
    </source>
</evidence>
<dbReference type="Gene3D" id="1.25.40.10">
    <property type="entry name" value="Tetratricopeptide repeat domain"/>
    <property type="match status" value="3"/>
</dbReference>
<dbReference type="PANTHER" id="PTHR46082">
    <property type="entry name" value="ATP/GTP-BINDING PROTEIN-RELATED"/>
    <property type="match status" value="1"/>
</dbReference>
<evidence type="ECO:0000313" key="3">
    <source>
        <dbReference type="EMBL" id="CAE8646998.1"/>
    </source>
</evidence>
<evidence type="ECO:0000313" key="4">
    <source>
        <dbReference type="Proteomes" id="UP000626109"/>
    </source>
</evidence>
<dbReference type="Pfam" id="PF13424">
    <property type="entry name" value="TPR_12"/>
    <property type="match status" value="1"/>
</dbReference>
<proteinExistence type="predicted"/>
<dbReference type="InterPro" id="IPR053137">
    <property type="entry name" value="NLR-like"/>
</dbReference>
<organism evidence="3 4">
    <name type="scientific">Polarella glacialis</name>
    <name type="common">Dinoflagellate</name>
    <dbReference type="NCBI Taxonomy" id="89957"/>
    <lineage>
        <taxon>Eukaryota</taxon>
        <taxon>Sar</taxon>
        <taxon>Alveolata</taxon>
        <taxon>Dinophyceae</taxon>
        <taxon>Suessiales</taxon>
        <taxon>Suessiaceae</taxon>
        <taxon>Polarella</taxon>
    </lineage>
</organism>
<dbReference type="EMBL" id="CAJNNW010005012">
    <property type="protein sequence ID" value="CAE8646998.1"/>
    <property type="molecule type" value="Genomic_DNA"/>
</dbReference>
<reference evidence="3" key="1">
    <citation type="submission" date="2021-02" db="EMBL/GenBank/DDBJ databases">
        <authorList>
            <person name="Dougan E. K."/>
            <person name="Rhodes N."/>
            <person name="Thang M."/>
            <person name="Chan C."/>
        </authorList>
    </citation>
    <scope>NUCLEOTIDE SEQUENCE</scope>
</reference>
<evidence type="ECO:0000256" key="2">
    <source>
        <dbReference type="SAM" id="MobiDB-lite"/>
    </source>
</evidence>
<feature type="region of interest" description="Disordered" evidence="2">
    <location>
        <begin position="636"/>
        <end position="669"/>
    </location>
</feature>
<dbReference type="InterPro" id="IPR011990">
    <property type="entry name" value="TPR-like_helical_dom_sf"/>
</dbReference>
<accession>A0A813I7F0</accession>
<name>A0A813I7F0_POLGL</name>
<feature type="coiled-coil region" evidence="1">
    <location>
        <begin position="38"/>
        <end position="138"/>
    </location>
</feature>
<gene>
    <name evidence="3" type="ORF">PGLA2088_LOCUS5305</name>
</gene>